<evidence type="ECO:0000313" key="10">
    <source>
        <dbReference type="Proteomes" id="UP000467841"/>
    </source>
</evidence>
<feature type="domain" description="Leucine-rich repeat-containing N-terminal plant-type" evidence="8">
    <location>
        <begin position="28"/>
        <end position="74"/>
    </location>
</feature>
<dbReference type="CDD" id="cd09272">
    <property type="entry name" value="RNase_HI_RT_Ty1"/>
    <property type="match status" value="1"/>
</dbReference>
<dbReference type="SUPFAM" id="SSF52047">
    <property type="entry name" value="RNI-like"/>
    <property type="match status" value="1"/>
</dbReference>
<evidence type="ECO:0000256" key="4">
    <source>
        <dbReference type="ARBA" id="ARBA00022737"/>
    </source>
</evidence>
<keyword evidence="5" id="KW-1133">Transmembrane helix</keyword>
<keyword evidence="3" id="KW-0812">Transmembrane</keyword>
<evidence type="ECO:0000256" key="6">
    <source>
        <dbReference type="ARBA" id="ARBA00023136"/>
    </source>
</evidence>
<dbReference type="FunFam" id="3.80.10.10:FF:000095">
    <property type="entry name" value="LRR receptor-like serine/threonine-protein kinase GSO1"/>
    <property type="match status" value="2"/>
</dbReference>
<keyword evidence="7" id="KW-0732">Signal</keyword>
<dbReference type="PANTHER" id="PTHR48009">
    <property type="entry name" value="LEUCINE-RICH REPEAT (LRR) FAMILY PROTEIN"/>
    <property type="match status" value="1"/>
</dbReference>
<comment type="subcellular location">
    <subcellularLocation>
        <location evidence="1">Membrane</location>
        <topology evidence="1">Single-pass membrane protein</topology>
    </subcellularLocation>
</comment>
<keyword evidence="4" id="KW-0677">Repeat</keyword>
<dbReference type="Pfam" id="PF13855">
    <property type="entry name" value="LRR_8"/>
    <property type="match status" value="1"/>
</dbReference>
<dbReference type="Proteomes" id="UP000467841">
    <property type="component" value="Unassembled WGS sequence"/>
</dbReference>
<dbReference type="Gene3D" id="3.80.10.10">
    <property type="entry name" value="Ribonuclease Inhibitor"/>
    <property type="match status" value="4"/>
</dbReference>
<organism evidence="9 10">
    <name type="scientific">Microthlaspi erraticum</name>
    <dbReference type="NCBI Taxonomy" id="1685480"/>
    <lineage>
        <taxon>Eukaryota</taxon>
        <taxon>Viridiplantae</taxon>
        <taxon>Streptophyta</taxon>
        <taxon>Embryophyta</taxon>
        <taxon>Tracheophyta</taxon>
        <taxon>Spermatophyta</taxon>
        <taxon>Magnoliopsida</taxon>
        <taxon>eudicotyledons</taxon>
        <taxon>Gunneridae</taxon>
        <taxon>Pentapetalae</taxon>
        <taxon>rosids</taxon>
        <taxon>malvids</taxon>
        <taxon>Brassicales</taxon>
        <taxon>Brassicaceae</taxon>
        <taxon>Coluteocarpeae</taxon>
        <taxon>Microthlaspi</taxon>
    </lineage>
</organism>
<evidence type="ECO:0000313" key="9">
    <source>
        <dbReference type="EMBL" id="CAA7058267.1"/>
    </source>
</evidence>
<dbReference type="InterPro" id="IPR032675">
    <property type="entry name" value="LRR_dom_sf"/>
</dbReference>
<dbReference type="GO" id="GO:0016020">
    <property type="term" value="C:membrane"/>
    <property type="evidence" value="ECO:0007669"/>
    <property type="project" value="UniProtKB-SubCell"/>
</dbReference>
<dbReference type="AlphaFoldDB" id="A0A6D2LEQ8"/>
<comment type="caution">
    <text evidence="9">The sequence shown here is derived from an EMBL/GenBank/DDBJ whole genome shotgun (WGS) entry which is preliminary data.</text>
</comment>
<proteinExistence type="predicted"/>
<dbReference type="OrthoDB" id="1070245at2759"/>
<evidence type="ECO:0000256" key="1">
    <source>
        <dbReference type="ARBA" id="ARBA00004167"/>
    </source>
</evidence>
<accession>A0A6D2LEQ8</accession>
<name>A0A6D2LEQ8_9BRAS</name>
<dbReference type="InterPro" id="IPR053213">
    <property type="entry name" value="RLP29"/>
</dbReference>
<feature type="signal peptide" evidence="7">
    <location>
        <begin position="1"/>
        <end position="23"/>
    </location>
</feature>
<dbReference type="InterPro" id="IPR001611">
    <property type="entry name" value="Leu-rich_rpt"/>
</dbReference>
<protein>
    <recommendedName>
        <fullName evidence="8">Leucine-rich repeat-containing N-terminal plant-type domain-containing protein</fullName>
    </recommendedName>
</protein>
<dbReference type="PANTHER" id="PTHR48009:SF16">
    <property type="entry name" value="LEUCINE-RICH REPEAT-CONTAINING N-TERMINAL PLANT-TYPE DOMAIN-CONTAINING PROTEIN"/>
    <property type="match status" value="1"/>
</dbReference>
<dbReference type="InterPro" id="IPR013210">
    <property type="entry name" value="LRR_N_plant-typ"/>
</dbReference>
<evidence type="ECO:0000256" key="3">
    <source>
        <dbReference type="ARBA" id="ARBA00022692"/>
    </source>
</evidence>
<evidence type="ECO:0000256" key="5">
    <source>
        <dbReference type="ARBA" id="ARBA00022989"/>
    </source>
</evidence>
<keyword evidence="2" id="KW-0433">Leucine-rich repeat</keyword>
<evidence type="ECO:0000259" key="8">
    <source>
        <dbReference type="Pfam" id="PF08263"/>
    </source>
</evidence>
<dbReference type="Pfam" id="PF08263">
    <property type="entry name" value="LRRNT_2"/>
    <property type="match status" value="1"/>
</dbReference>
<evidence type="ECO:0000256" key="7">
    <source>
        <dbReference type="SAM" id="SignalP"/>
    </source>
</evidence>
<keyword evidence="10" id="KW-1185">Reference proteome</keyword>
<dbReference type="SUPFAM" id="SSF56672">
    <property type="entry name" value="DNA/RNA polymerases"/>
    <property type="match status" value="1"/>
</dbReference>
<dbReference type="EMBL" id="CACVBM020001718">
    <property type="protein sequence ID" value="CAA7058267.1"/>
    <property type="molecule type" value="Genomic_DNA"/>
</dbReference>
<dbReference type="InterPro" id="IPR043502">
    <property type="entry name" value="DNA/RNA_pol_sf"/>
</dbReference>
<dbReference type="Pfam" id="PF13516">
    <property type="entry name" value="LRR_6"/>
    <property type="match status" value="1"/>
</dbReference>
<reference evidence="9" key="1">
    <citation type="submission" date="2020-01" db="EMBL/GenBank/DDBJ databases">
        <authorList>
            <person name="Mishra B."/>
        </authorList>
    </citation>
    <scope>NUCLEOTIDE SEQUENCE [LARGE SCALE GENOMIC DNA]</scope>
</reference>
<keyword evidence="6" id="KW-0472">Membrane</keyword>
<dbReference type="Pfam" id="PF00560">
    <property type="entry name" value="LRR_1"/>
    <property type="match status" value="7"/>
</dbReference>
<evidence type="ECO:0000256" key="2">
    <source>
        <dbReference type="ARBA" id="ARBA00022614"/>
    </source>
</evidence>
<gene>
    <name evidence="9" type="ORF">MERR_LOCUS45503</name>
</gene>
<feature type="chain" id="PRO_5025588209" description="Leucine-rich repeat-containing N-terminal plant-type domain-containing protein" evidence="7">
    <location>
        <begin position="24"/>
        <end position="758"/>
    </location>
</feature>
<dbReference type="SUPFAM" id="SSF52058">
    <property type="entry name" value="L domain-like"/>
    <property type="match status" value="1"/>
</dbReference>
<sequence length="758" mass="84826">MMLIPRQSFSFFFSASLILNTLASPTLQRNALLEFKNEFPGSVSVHNELYGLSPLSSWNTSSDDCCSWKGVTCDAKSGEVISLVLIWIAFNGSLKSNSSLFKLQHLRHLSLSYCLLRGEIPSSLGNLSHLIELDLSNNYLVGEIPPSIGNLRLSGLNLEANHLIGKIPPSLGNLSCLTSLALGWNDLSGNILISFANFNKMFFLSLSHNKFSGGDFLRILPNLTSLTFLLLDDNHFKSTLPSDMNRLHILKYVDVSGNLFFGNFPTSIFSIPSLQWVDSHENQFEGNLEFGNTPSSSLVSVDLANNNFCGPLPECVSGFFNLSYLNLSHNSFIGPIPRSMSKLPLFDLDLSYNKLQGQVPSFLWKVYMLRLSHNSFTSLGKSLEEVFNGCRFDLSSNLLQGLIPQWIFQSYSLDVLDLSNNHFTGSFPSFLMNSTTLTYINLRRNNLSGSLPDIFFNTTELQTLDVSYNQLVGKVPKSLIHCSKMEFLSLKGNKIKDTFPYWLEYLGSLRVMLLGSNAFYGPISAPLGFPTLRVIDISHNNFNGTLPQDYFVNWLDMSSFMQSPRKPHLEAAKKILKYVKTTLGMGLMYKYNAKVSLYGFTDADFGGDLDGRKSTSGFVFLCGDTSVSWCSKKQATVSLSTTEAEYKASTLAAQECIWLRRLLEDLFEPINKPVAIYGDNQSAIKLANNPVFHARTKHIELEHHFIREKVLDGTIEALEVRSEDNVADIFTKSLPKGQFELLRSKLGMVDKIKFKGEY</sequence>